<evidence type="ECO:0000313" key="2">
    <source>
        <dbReference type="EMBL" id="HDD35313.1"/>
    </source>
</evidence>
<sequence length="321" mass="38136">MRDSIGRPLLSFANMKLRLFIDTNVLIDYIEDRDNKKAKSFIELFRNSKFNNIEILTSDYVLWEVYGHMREEFYIEELIKNFNYGYISANKECRKNPFRLVSVSQMELIGKRIVECINKFKNNPVVIERLFSKEVEKFSELIEKLLQVSKFSYSDAIIFASALVTNSHIIITLDETFSSDRHLSELKEALKELPERFQEIEFKKPEDFHNRRKVKEEFKNWFIKHNKNKQIGEVFKVWPKRNVVGVKCFGRFFIQENDYLCMVKFKNGIDFTYKIIEVGDGCLMNYKSKRLIKRGKEVTIKLPKEVKSKLLDSAMVFLFSE</sequence>
<dbReference type="Proteomes" id="UP000885706">
    <property type="component" value="Unassembled WGS sequence"/>
</dbReference>
<accession>A0A7V0I9R8</accession>
<organism evidence="2">
    <name type="scientific">Desulfofervidus auxilii</name>
    <dbReference type="NCBI Taxonomy" id="1621989"/>
    <lineage>
        <taxon>Bacteria</taxon>
        <taxon>Pseudomonadati</taxon>
        <taxon>Thermodesulfobacteriota</taxon>
        <taxon>Candidatus Desulfofervidia</taxon>
        <taxon>Candidatus Desulfofervidales</taxon>
        <taxon>Candidatus Desulfofervidaceae</taxon>
        <taxon>Candidatus Desulfofervidus</taxon>
    </lineage>
</organism>
<dbReference type="Gene3D" id="3.40.50.1010">
    <property type="entry name" value="5'-nuclease"/>
    <property type="match status" value="1"/>
</dbReference>
<dbReference type="EMBL" id="DQWQ01000037">
    <property type="protein sequence ID" value="HDD35313.1"/>
    <property type="molecule type" value="Genomic_DNA"/>
</dbReference>
<dbReference type="InterPro" id="IPR029060">
    <property type="entry name" value="PIN-like_dom_sf"/>
</dbReference>
<dbReference type="CDD" id="cd09854">
    <property type="entry name" value="PIN_VapC-like"/>
    <property type="match status" value="1"/>
</dbReference>
<name>A0A7V0I9R8_DESA2</name>
<protein>
    <submittedName>
        <fullName evidence="2">Type II toxin-antitoxin system VapC family toxin</fullName>
    </submittedName>
</protein>
<feature type="domain" description="PIN" evidence="1">
    <location>
        <begin position="20"/>
        <end position="178"/>
    </location>
</feature>
<dbReference type="AlphaFoldDB" id="A0A7V0I9R8"/>
<gene>
    <name evidence="2" type="ORF">ENF30_00780</name>
</gene>
<reference evidence="2" key="1">
    <citation type="journal article" date="2020" name="mSystems">
        <title>Genome- and Community-Level Interaction Insights into Carbon Utilization and Element Cycling Functions of Hydrothermarchaeota in Hydrothermal Sediment.</title>
        <authorList>
            <person name="Zhou Z."/>
            <person name="Liu Y."/>
            <person name="Xu W."/>
            <person name="Pan J."/>
            <person name="Luo Z.H."/>
            <person name="Li M."/>
        </authorList>
    </citation>
    <scope>NUCLEOTIDE SEQUENCE [LARGE SCALE GENOMIC DNA]</scope>
    <source>
        <strain evidence="2">HyVt-113</strain>
    </source>
</reference>
<dbReference type="Pfam" id="PF01850">
    <property type="entry name" value="PIN"/>
    <property type="match status" value="1"/>
</dbReference>
<comment type="caution">
    <text evidence="2">The sequence shown here is derived from an EMBL/GenBank/DDBJ whole genome shotgun (WGS) entry which is preliminary data.</text>
</comment>
<dbReference type="InterPro" id="IPR002716">
    <property type="entry name" value="PIN_dom"/>
</dbReference>
<proteinExistence type="predicted"/>
<evidence type="ECO:0000259" key="1">
    <source>
        <dbReference type="Pfam" id="PF01850"/>
    </source>
</evidence>
<dbReference type="SUPFAM" id="SSF88723">
    <property type="entry name" value="PIN domain-like"/>
    <property type="match status" value="1"/>
</dbReference>